<keyword evidence="2" id="KW-0677">Repeat</keyword>
<dbReference type="InterPro" id="IPR001680">
    <property type="entry name" value="WD40_rpt"/>
</dbReference>
<feature type="region of interest" description="Disordered" evidence="4">
    <location>
        <begin position="238"/>
        <end position="258"/>
    </location>
</feature>
<proteinExistence type="predicted"/>
<evidence type="ECO:0000256" key="4">
    <source>
        <dbReference type="SAM" id="MobiDB-lite"/>
    </source>
</evidence>
<dbReference type="PROSITE" id="PS50082">
    <property type="entry name" value="WD_REPEATS_2"/>
    <property type="match status" value="1"/>
</dbReference>
<dbReference type="Proteomes" id="UP000024635">
    <property type="component" value="Unassembled WGS sequence"/>
</dbReference>
<dbReference type="OrthoDB" id="10261640at2759"/>
<dbReference type="PANTHER" id="PTHR19857:SF8">
    <property type="entry name" value="ANGIO-ASSOCIATED MIGRATORY CELL PROTEIN"/>
    <property type="match status" value="1"/>
</dbReference>
<dbReference type="InterPro" id="IPR036322">
    <property type="entry name" value="WD40_repeat_dom_sf"/>
</dbReference>
<protein>
    <recommendedName>
        <fullName evidence="7">WD domain, G-beta repeat protein</fullName>
    </recommendedName>
</protein>
<organism evidence="5 6">
    <name type="scientific">Ancylostoma ceylanicum</name>
    <dbReference type="NCBI Taxonomy" id="53326"/>
    <lineage>
        <taxon>Eukaryota</taxon>
        <taxon>Metazoa</taxon>
        <taxon>Ecdysozoa</taxon>
        <taxon>Nematoda</taxon>
        <taxon>Chromadorea</taxon>
        <taxon>Rhabditida</taxon>
        <taxon>Rhabditina</taxon>
        <taxon>Rhabditomorpha</taxon>
        <taxon>Strongyloidea</taxon>
        <taxon>Ancylostomatidae</taxon>
        <taxon>Ancylostomatinae</taxon>
        <taxon>Ancylostoma</taxon>
    </lineage>
</organism>
<dbReference type="InterPro" id="IPR051179">
    <property type="entry name" value="WD_repeat_multifunction"/>
</dbReference>
<comment type="caution">
    <text evidence="5">The sequence shown here is derived from an EMBL/GenBank/DDBJ whole genome shotgun (WGS) entry which is preliminary data.</text>
</comment>
<evidence type="ECO:0000256" key="3">
    <source>
        <dbReference type="PROSITE-ProRule" id="PRU00221"/>
    </source>
</evidence>
<name>A0A016VTV2_9BILA</name>
<reference evidence="6" key="1">
    <citation type="journal article" date="2015" name="Nat. Genet.">
        <title>The genome and transcriptome of the zoonotic hookworm Ancylostoma ceylanicum identify infection-specific gene families.</title>
        <authorList>
            <person name="Schwarz E.M."/>
            <person name="Hu Y."/>
            <person name="Antoshechkin I."/>
            <person name="Miller M.M."/>
            <person name="Sternberg P.W."/>
            <person name="Aroian R.V."/>
        </authorList>
    </citation>
    <scope>NUCLEOTIDE SEQUENCE</scope>
    <source>
        <strain evidence="6">HY135</strain>
    </source>
</reference>
<keyword evidence="6" id="KW-1185">Reference proteome</keyword>
<dbReference type="Pfam" id="PF00400">
    <property type="entry name" value="WD40"/>
    <property type="match status" value="2"/>
</dbReference>
<dbReference type="EMBL" id="JARK01001341">
    <property type="protein sequence ID" value="EYC30462.1"/>
    <property type="molecule type" value="Genomic_DNA"/>
</dbReference>
<gene>
    <name evidence="5" type="primary">Acey_s0005.g2661</name>
    <name evidence="5" type="synonym">Acey-Y111B2A.12</name>
    <name evidence="5" type="ORF">Y032_0005g2661</name>
</gene>
<feature type="repeat" description="WD" evidence="3">
    <location>
        <begin position="38"/>
        <end position="69"/>
    </location>
</feature>
<dbReference type="SMART" id="SM00320">
    <property type="entry name" value="WD40"/>
    <property type="match status" value="3"/>
</dbReference>
<dbReference type="SUPFAM" id="SSF50978">
    <property type="entry name" value="WD40 repeat-like"/>
    <property type="match status" value="1"/>
</dbReference>
<evidence type="ECO:0000313" key="5">
    <source>
        <dbReference type="EMBL" id="EYC30462.1"/>
    </source>
</evidence>
<evidence type="ECO:0000256" key="1">
    <source>
        <dbReference type="ARBA" id="ARBA00022574"/>
    </source>
</evidence>
<dbReference type="Gene3D" id="2.130.10.10">
    <property type="entry name" value="YVTN repeat-like/Quinoprotein amine dehydrogenase"/>
    <property type="match status" value="2"/>
</dbReference>
<dbReference type="PANTHER" id="PTHR19857">
    <property type="entry name" value="MITOCHONDRIAL DIVISION PROTEIN 1-RELATED"/>
    <property type="match status" value="1"/>
</dbReference>
<dbReference type="AlphaFoldDB" id="A0A016VTV2"/>
<keyword evidence="1 3" id="KW-0853">WD repeat</keyword>
<evidence type="ECO:0000313" key="6">
    <source>
        <dbReference type="Proteomes" id="UP000024635"/>
    </source>
</evidence>
<sequence length="258" mass="28545">MPVHFLHFSFPLPSTKRFRNVFSDAGTQEVVDDSSCALQAHEQDCFSIAVAAERWLASGGEDDVAYLWDHQIDDSNDLEWMCWHSTSDILFAGDKDGMVWMWLIGPTGVAQSKVFAGNGSSCTAGHLLPDGKRLLAGYRDGAVSSVHVVNTAHIDRLTITVVFPPLSEPSETSEVDEENIESCVECVQYSPFNSWLAVGRNDGTLCIYETGSTTPRSIYRAPSPQAESMLNVLVYETESPPKRSTSQPDHWLISEIQR</sequence>
<accession>A0A016VTV2</accession>
<evidence type="ECO:0008006" key="7">
    <source>
        <dbReference type="Google" id="ProtNLM"/>
    </source>
</evidence>
<dbReference type="InterPro" id="IPR015943">
    <property type="entry name" value="WD40/YVTN_repeat-like_dom_sf"/>
</dbReference>
<evidence type="ECO:0000256" key="2">
    <source>
        <dbReference type="ARBA" id="ARBA00022737"/>
    </source>
</evidence>